<dbReference type="GO" id="GO:0043565">
    <property type="term" value="F:sequence-specific DNA binding"/>
    <property type="evidence" value="ECO:0007669"/>
    <property type="project" value="InterPro"/>
</dbReference>
<dbReference type="Pfam" id="PF01037">
    <property type="entry name" value="AsnC_trans_reg"/>
    <property type="match status" value="1"/>
</dbReference>
<dbReference type="RefSeq" id="WP_169795513.1">
    <property type="nucleotide sequence ID" value="NZ_FNSN01000003.1"/>
</dbReference>
<keyword evidence="1" id="KW-0805">Transcription regulation</keyword>
<dbReference type="InterPro" id="IPR000485">
    <property type="entry name" value="AsnC-type_HTH_dom"/>
</dbReference>
<dbReference type="Gene3D" id="3.30.70.920">
    <property type="match status" value="1"/>
</dbReference>
<dbReference type="InterPro" id="IPR011991">
    <property type="entry name" value="ArsR-like_HTH"/>
</dbReference>
<dbReference type="Gene3D" id="1.10.10.10">
    <property type="entry name" value="Winged helix-like DNA-binding domain superfamily/Winged helix DNA-binding domain"/>
    <property type="match status" value="1"/>
</dbReference>
<dbReference type="PANTHER" id="PTHR30154:SF54">
    <property type="entry name" value="POSSIBLE TRANSCRIPTIONAL REGULATORY PROTEIN (PROBABLY LRP_ASNC-FAMILY)"/>
    <property type="match status" value="1"/>
</dbReference>
<protein>
    <submittedName>
        <fullName evidence="6">DNA-binding transcriptional regulator, Lrp family</fullName>
    </submittedName>
</protein>
<gene>
    <name evidence="6" type="ORF">SAMN04489745_0426</name>
</gene>
<dbReference type="GO" id="GO:0043200">
    <property type="term" value="P:response to amino acid"/>
    <property type="evidence" value="ECO:0007669"/>
    <property type="project" value="TreeGrafter"/>
</dbReference>
<sequence length="178" mass="19251">MNRIQLSAADRRILAELRRDGRLSNKELAARVGLPRSTCHGRVRALEEAGVIRGYHADIDPEAVGTGVEAMIFVSVHSTVRNRLPVVANRLRSIPGVQRVYLIGGDHDFVLHIACESVPALRDFIKLHLGSDPDLGRTETQIIFEQHAGKSTMPEPAGPAGSTGRPRRSDGAGGPGLR</sequence>
<evidence type="ECO:0000259" key="5">
    <source>
        <dbReference type="PROSITE" id="PS50956"/>
    </source>
</evidence>
<feature type="domain" description="HTH asnC-type" evidence="5">
    <location>
        <begin position="6"/>
        <end position="67"/>
    </location>
</feature>
<dbReference type="AlphaFoldDB" id="A0A1H4JWG5"/>
<dbReference type="SMART" id="SM00344">
    <property type="entry name" value="HTH_ASNC"/>
    <property type="match status" value="1"/>
</dbReference>
<evidence type="ECO:0000256" key="3">
    <source>
        <dbReference type="ARBA" id="ARBA00023163"/>
    </source>
</evidence>
<dbReference type="STRING" id="156980.SAMN04489745_0426"/>
<dbReference type="CDD" id="cd00090">
    <property type="entry name" value="HTH_ARSR"/>
    <property type="match status" value="1"/>
</dbReference>
<feature type="region of interest" description="Disordered" evidence="4">
    <location>
        <begin position="146"/>
        <end position="178"/>
    </location>
</feature>
<reference evidence="6 7" key="1">
    <citation type="submission" date="2016-10" db="EMBL/GenBank/DDBJ databases">
        <authorList>
            <person name="de Groot N.N."/>
        </authorList>
    </citation>
    <scope>NUCLEOTIDE SEQUENCE [LARGE SCALE GENOMIC DNA]</scope>
    <source>
        <strain evidence="6 7">DSM 10495</strain>
    </source>
</reference>
<dbReference type="SUPFAM" id="SSF46785">
    <property type="entry name" value="Winged helix' DNA-binding domain"/>
    <property type="match status" value="1"/>
</dbReference>
<evidence type="ECO:0000313" key="6">
    <source>
        <dbReference type="EMBL" id="SEB50640.1"/>
    </source>
</evidence>
<dbReference type="InterPro" id="IPR019888">
    <property type="entry name" value="Tscrpt_reg_AsnC-like"/>
</dbReference>
<dbReference type="GO" id="GO:0005829">
    <property type="term" value="C:cytosol"/>
    <property type="evidence" value="ECO:0007669"/>
    <property type="project" value="TreeGrafter"/>
</dbReference>
<dbReference type="EMBL" id="FNSN01000003">
    <property type="protein sequence ID" value="SEB50640.1"/>
    <property type="molecule type" value="Genomic_DNA"/>
</dbReference>
<dbReference type="InterPro" id="IPR036388">
    <property type="entry name" value="WH-like_DNA-bd_sf"/>
</dbReference>
<organism evidence="6 7">
    <name type="scientific">Arthrobacter woluwensis</name>
    <dbReference type="NCBI Taxonomy" id="156980"/>
    <lineage>
        <taxon>Bacteria</taxon>
        <taxon>Bacillati</taxon>
        <taxon>Actinomycetota</taxon>
        <taxon>Actinomycetes</taxon>
        <taxon>Micrococcales</taxon>
        <taxon>Micrococcaceae</taxon>
        <taxon>Arthrobacter</taxon>
    </lineage>
</organism>
<dbReference type="InterPro" id="IPR011008">
    <property type="entry name" value="Dimeric_a/b-barrel"/>
</dbReference>
<dbReference type="InterPro" id="IPR019887">
    <property type="entry name" value="Tscrpt_reg_AsnC/Lrp_C"/>
</dbReference>
<keyword evidence="3" id="KW-0804">Transcription</keyword>
<keyword evidence="7" id="KW-1185">Reference proteome</keyword>
<evidence type="ECO:0000256" key="4">
    <source>
        <dbReference type="SAM" id="MobiDB-lite"/>
    </source>
</evidence>
<evidence type="ECO:0000256" key="1">
    <source>
        <dbReference type="ARBA" id="ARBA00023015"/>
    </source>
</evidence>
<dbReference type="Proteomes" id="UP000182652">
    <property type="component" value="Unassembled WGS sequence"/>
</dbReference>
<dbReference type="InterPro" id="IPR036390">
    <property type="entry name" value="WH_DNA-bd_sf"/>
</dbReference>
<proteinExistence type="predicted"/>
<name>A0A1H4JWG5_9MICC</name>
<accession>A0A1H4JWG5</accession>
<dbReference type="SUPFAM" id="SSF54909">
    <property type="entry name" value="Dimeric alpha+beta barrel"/>
    <property type="match status" value="1"/>
</dbReference>
<dbReference type="PROSITE" id="PS50956">
    <property type="entry name" value="HTH_ASNC_2"/>
    <property type="match status" value="1"/>
</dbReference>
<dbReference type="PANTHER" id="PTHR30154">
    <property type="entry name" value="LEUCINE-RESPONSIVE REGULATORY PROTEIN"/>
    <property type="match status" value="1"/>
</dbReference>
<keyword evidence="2 6" id="KW-0238">DNA-binding</keyword>
<dbReference type="PRINTS" id="PR00033">
    <property type="entry name" value="HTHASNC"/>
</dbReference>
<evidence type="ECO:0000256" key="2">
    <source>
        <dbReference type="ARBA" id="ARBA00023125"/>
    </source>
</evidence>
<dbReference type="Pfam" id="PF13412">
    <property type="entry name" value="HTH_24"/>
    <property type="match status" value="1"/>
</dbReference>
<evidence type="ECO:0000313" key="7">
    <source>
        <dbReference type="Proteomes" id="UP000182652"/>
    </source>
</evidence>